<sequence length="82" mass="8996">MPNGGWIIDTPGVRSFGLEHIDKSRVIASFTEFESVIASCPKNCSHDEATCALNNYVKTSPQASSRLASLQRLLDSSRQEII</sequence>
<dbReference type="GO" id="GO:0005525">
    <property type="term" value="F:GTP binding"/>
    <property type="evidence" value="ECO:0007669"/>
    <property type="project" value="InterPro"/>
</dbReference>
<evidence type="ECO:0008006" key="3">
    <source>
        <dbReference type="Google" id="ProtNLM"/>
    </source>
</evidence>
<protein>
    <recommendedName>
        <fullName evidence="3">EngC GTPase domain-containing protein</fullName>
    </recommendedName>
</protein>
<dbReference type="AlphaFoldDB" id="A0A0R2PX30"/>
<dbReference type="PANTHER" id="PTHR32120:SF11">
    <property type="entry name" value="SMALL RIBOSOMAL SUBUNIT BIOGENESIS GTPASE RSGA 1, MITOCHONDRIAL-RELATED"/>
    <property type="match status" value="1"/>
</dbReference>
<dbReference type="Gene3D" id="1.10.40.50">
    <property type="entry name" value="Probable gtpase engc, domain 3"/>
    <property type="match status" value="1"/>
</dbReference>
<evidence type="ECO:0000313" key="1">
    <source>
        <dbReference type="EMBL" id="KRO42462.1"/>
    </source>
</evidence>
<gene>
    <name evidence="1" type="ORF">ABR61_06595</name>
</gene>
<reference evidence="1 2" key="1">
    <citation type="submission" date="2015-10" db="EMBL/GenBank/DDBJ databases">
        <title>Metagenome-Assembled Genomes uncover a global brackish microbiome.</title>
        <authorList>
            <person name="Hugerth L.W."/>
            <person name="Larsson J."/>
            <person name="Alneberg J."/>
            <person name="Lindh M.V."/>
            <person name="Legrand C."/>
            <person name="Pinhassi J."/>
            <person name="Andersson A.F."/>
        </authorList>
    </citation>
    <scope>NUCLEOTIDE SEQUENCE [LARGE SCALE GENOMIC DNA]</scope>
    <source>
        <strain evidence="1">BACL2 MAG-120813-bin23</strain>
    </source>
</reference>
<dbReference type="GO" id="GO:0003924">
    <property type="term" value="F:GTPase activity"/>
    <property type="evidence" value="ECO:0007669"/>
    <property type="project" value="InterPro"/>
</dbReference>
<organism evidence="1 2">
    <name type="scientific">Actinobacteria bacterium BACL2 MAG-120813-bin23</name>
    <dbReference type="NCBI Taxonomy" id="1655569"/>
    <lineage>
        <taxon>Bacteria</taxon>
        <taxon>Bacillati</taxon>
        <taxon>Actinomycetota</taxon>
        <taxon>Actinomycetes</taxon>
        <taxon>Actinomycetes incertae sedis</taxon>
        <taxon>ac1 cluster</taxon>
    </lineage>
</organism>
<dbReference type="PANTHER" id="PTHR32120">
    <property type="entry name" value="SMALL RIBOSOMAL SUBUNIT BIOGENESIS GTPASE RSGA"/>
    <property type="match status" value="1"/>
</dbReference>
<name>A0A0R2PX30_9ACTN</name>
<evidence type="ECO:0000313" key="2">
    <source>
        <dbReference type="Proteomes" id="UP000054212"/>
    </source>
</evidence>
<dbReference type="Proteomes" id="UP000054212">
    <property type="component" value="Unassembled WGS sequence"/>
</dbReference>
<comment type="caution">
    <text evidence="1">The sequence shown here is derived from an EMBL/GenBank/DDBJ whole genome shotgun (WGS) entry which is preliminary data.</text>
</comment>
<dbReference type="InterPro" id="IPR004881">
    <property type="entry name" value="Ribosome_biogen_GTPase_RsgA"/>
</dbReference>
<accession>A0A0R2PX30</accession>
<dbReference type="EMBL" id="LIAT01000376">
    <property type="protein sequence ID" value="KRO42462.1"/>
    <property type="molecule type" value="Genomic_DNA"/>
</dbReference>
<proteinExistence type="predicted"/>